<dbReference type="InterPro" id="IPR001891">
    <property type="entry name" value="Malic_OxRdtase"/>
</dbReference>
<dbReference type="HOGENOM" id="CLU_034446_2_1_2"/>
<evidence type="ECO:0000256" key="2">
    <source>
        <dbReference type="ARBA" id="ARBA00023002"/>
    </source>
</evidence>
<sequence length="426" mass="46657">MEDFGKLALEISAKYKGKIQITPKAPVRSLDDFSVLYTPGVAAVSQEITKDKDLSFRYTYRWNAVAIVTDGSRVLGLGNIGPEAAMPVMEGKALIFKFLGGVDAVPLPLGTSDGDKLVETVKILEPAFGGINLEDIESPKCFYILEKLRSLLNIPVWHDDQQGTAGATLAGLIIALELSGKKSSEVKIVLYGTGAANIATAHLLNKYGVPYKNMYLIDSAGVLYKGRKDEDKLKTENPWKYELLKETNGEGVTTVEEAFRGADVVIAASRQGPNVIKKEWIRSMADDPIVFALANPVPEIWPSEAKEAGAKIVATGRGDFPNQVNNSLIFPGVFRGALDVRARTITDEMVIEASRELASHVRERGPSLDYIIPKMTEWEIYPRVAAAVAMKALKQGVARRSLSYDELYENARKIIENARNHMSSIA</sequence>
<dbReference type="GO" id="GO:0016616">
    <property type="term" value="F:oxidoreductase activity, acting on the CH-OH group of donors, NAD or NADP as acceptor"/>
    <property type="evidence" value="ECO:0007669"/>
    <property type="project" value="InterPro"/>
</dbReference>
<keyword evidence="2" id="KW-0560">Oxidoreductase</keyword>
<dbReference type="SUPFAM" id="SSF51735">
    <property type="entry name" value="NAD(P)-binding Rossmann-fold domains"/>
    <property type="match status" value="1"/>
</dbReference>
<dbReference type="GO" id="GO:0004470">
    <property type="term" value="F:malic enzyme activity"/>
    <property type="evidence" value="ECO:0007669"/>
    <property type="project" value="InterPro"/>
</dbReference>
<reference evidence="5 6" key="1">
    <citation type="submission" date="2012-01" db="EMBL/GenBank/DDBJ databases">
        <title>Improved High-Quality Draft sequence of Metallosphaera yellowstonensis MK1.</title>
        <authorList>
            <consortium name="US DOE Joint Genome Institute"/>
            <person name="Lucas S."/>
            <person name="Han J."/>
            <person name="Cheng J.-F."/>
            <person name="Goodwin L."/>
            <person name="Pitluck S."/>
            <person name="Peters L."/>
            <person name="Teshima H."/>
            <person name="Detter J.C."/>
            <person name="Han C."/>
            <person name="Tapia R."/>
            <person name="Land M."/>
            <person name="Hauser L."/>
            <person name="Kyrpides N."/>
            <person name="Kozubal M."/>
            <person name="Macur R.E."/>
            <person name="Jay Z."/>
            <person name="Inskeep W."/>
            <person name="Woyke T."/>
        </authorList>
    </citation>
    <scope>NUCLEOTIDE SEQUENCE [LARGE SCALE GENOMIC DNA]</scope>
    <source>
        <strain evidence="5 6">MK1</strain>
    </source>
</reference>
<gene>
    <name evidence="5" type="ORF">MetMK1DRAFT_00023020</name>
</gene>
<name>H2C6V8_9CREN</name>
<dbReference type="InterPro" id="IPR051674">
    <property type="entry name" value="Malate_Decarboxylase"/>
</dbReference>
<dbReference type="SMART" id="SM00919">
    <property type="entry name" value="Malic_M"/>
    <property type="match status" value="1"/>
</dbReference>
<feature type="domain" description="Malic enzyme NAD-binding" evidence="3">
    <location>
        <begin position="161"/>
        <end position="393"/>
    </location>
</feature>
<dbReference type="GO" id="GO:0051287">
    <property type="term" value="F:NAD binding"/>
    <property type="evidence" value="ECO:0007669"/>
    <property type="project" value="InterPro"/>
</dbReference>
<dbReference type="SMART" id="SM01274">
    <property type="entry name" value="malic"/>
    <property type="match status" value="1"/>
</dbReference>
<dbReference type="InterPro" id="IPR012302">
    <property type="entry name" value="Malic_NAD-bd"/>
</dbReference>
<dbReference type="eggNOG" id="arCOG00853">
    <property type="taxonomic scope" value="Archaea"/>
</dbReference>
<accession>H2C6V8</accession>
<dbReference type="PANTHER" id="PTHR43237:SF4">
    <property type="entry name" value="NADP-DEPENDENT MALIC ENZYME"/>
    <property type="match status" value="1"/>
</dbReference>
<dbReference type="AlphaFoldDB" id="H2C6V8"/>
<protein>
    <submittedName>
        <fullName evidence="5">Malic enzyme</fullName>
    </submittedName>
</protein>
<comment type="similarity">
    <text evidence="1">Belongs to the malic enzymes family.</text>
</comment>
<dbReference type="InterPro" id="IPR045213">
    <property type="entry name" value="Malic_NAD-bd_bact_type"/>
</dbReference>
<dbReference type="Gene3D" id="3.40.50.720">
    <property type="entry name" value="NAD(P)-binding Rossmann-like Domain"/>
    <property type="match status" value="1"/>
</dbReference>
<feature type="domain" description="Malic enzyme N-terminal" evidence="4">
    <location>
        <begin position="16"/>
        <end position="149"/>
    </location>
</feature>
<dbReference type="CDD" id="cd05311">
    <property type="entry name" value="NAD_bind_2_malic_enz"/>
    <property type="match status" value="1"/>
</dbReference>
<dbReference type="Proteomes" id="UP000003980">
    <property type="component" value="Unassembled WGS sequence"/>
</dbReference>
<dbReference type="InterPro" id="IPR046346">
    <property type="entry name" value="Aminoacid_DH-like_N_sf"/>
</dbReference>
<dbReference type="PANTHER" id="PTHR43237">
    <property type="entry name" value="NADP-DEPENDENT MALIC ENZYME"/>
    <property type="match status" value="1"/>
</dbReference>
<dbReference type="PIRSF" id="PIRSF000106">
    <property type="entry name" value="ME"/>
    <property type="match status" value="1"/>
</dbReference>
<evidence type="ECO:0000259" key="3">
    <source>
        <dbReference type="SMART" id="SM00919"/>
    </source>
</evidence>
<dbReference type="InterPro" id="IPR012301">
    <property type="entry name" value="Malic_N_dom"/>
</dbReference>
<dbReference type="STRING" id="671065.MetMK1DRAFT_00023020"/>
<proteinExistence type="inferred from homology"/>
<evidence type="ECO:0000256" key="1">
    <source>
        <dbReference type="ARBA" id="ARBA00008785"/>
    </source>
</evidence>
<dbReference type="Gene3D" id="3.40.50.10380">
    <property type="entry name" value="Malic enzyme, N-terminal domain"/>
    <property type="match status" value="1"/>
</dbReference>
<evidence type="ECO:0000259" key="4">
    <source>
        <dbReference type="SMART" id="SM01274"/>
    </source>
</evidence>
<dbReference type="SUPFAM" id="SSF53223">
    <property type="entry name" value="Aminoacid dehydrogenase-like, N-terminal domain"/>
    <property type="match status" value="1"/>
</dbReference>
<dbReference type="Pfam" id="PF03949">
    <property type="entry name" value="Malic_M"/>
    <property type="match status" value="1"/>
</dbReference>
<dbReference type="InterPro" id="IPR036291">
    <property type="entry name" value="NAD(P)-bd_dom_sf"/>
</dbReference>
<evidence type="ECO:0000313" key="6">
    <source>
        <dbReference type="Proteomes" id="UP000003980"/>
    </source>
</evidence>
<dbReference type="InterPro" id="IPR037062">
    <property type="entry name" value="Malic_N_dom_sf"/>
</dbReference>
<evidence type="ECO:0000313" key="5">
    <source>
        <dbReference type="EMBL" id="EHP69535.1"/>
    </source>
</evidence>
<keyword evidence="6" id="KW-1185">Reference proteome</keyword>
<dbReference type="Pfam" id="PF00390">
    <property type="entry name" value="malic"/>
    <property type="match status" value="1"/>
</dbReference>
<dbReference type="EMBL" id="JH597768">
    <property type="protein sequence ID" value="EHP69535.1"/>
    <property type="molecule type" value="Genomic_DNA"/>
</dbReference>
<organism evidence="5 6">
    <name type="scientific">Metallosphaera yellowstonensis MK1</name>
    <dbReference type="NCBI Taxonomy" id="671065"/>
    <lineage>
        <taxon>Archaea</taxon>
        <taxon>Thermoproteota</taxon>
        <taxon>Thermoprotei</taxon>
        <taxon>Sulfolobales</taxon>
        <taxon>Sulfolobaceae</taxon>
        <taxon>Metallosphaera</taxon>
    </lineage>
</organism>